<dbReference type="PANTHER" id="PTHR31382">
    <property type="entry name" value="NA(+)/H(+) ANTIPORTER"/>
    <property type="match status" value="1"/>
</dbReference>
<feature type="transmembrane region" description="Helical" evidence="5">
    <location>
        <begin position="6"/>
        <end position="28"/>
    </location>
</feature>
<evidence type="ECO:0000313" key="8">
    <source>
        <dbReference type="Proteomes" id="UP001392437"/>
    </source>
</evidence>
<evidence type="ECO:0000256" key="2">
    <source>
        <dbReference type="ARBA" id="ARBA00022692"/>
    </source>
</evidence>
<feature type="transmembrane region" description="Helical" evidence="5">
    <location>
        <begin position="35"/>
        <end position="53"/>
    </location>
</feature>
<dbReference type="InterPro" id="IPR038770">
    <property type="entry name" value="Na+/solute_symporter_sf"/>
</dbReference>
<dbReference type="InterPro" id="IPR006153">
    <property type="entry name" value="Cation/H_exchanger_TM"/>
</dbReference>
<dbReference type="Proteomes" id="UP001392437">
    <property type="component" value="Unassembled WGS sequence"/>
</dbReference>
<comment type="caution">
    <text evidence="7">The sequence shown here is derived from an EMBL/GenBank/DDBJ whole genome shotgun (WGS) entry which is preliminary data.</text>
</comment>
<keyword evidence="2 5" id="KW-0812">Transmembrane</keyword>
<feature type="transmembrane region" description="Helical" evidence="5">
    <location>
        <begin position="250"/>
        <end position="268"/>
    </location>
</feature>
<dbReference type="PANTHER" id="PTHR31382:SF3">
    <property type="entry name" value="SODIUM ION_PROTON EXCHANGER (EUROFUNG)"/>
    <property type="match status" value="1"/>
</dbReference>
<keyword evidence="3 5" id="KW-1133">Transmembrane helix</keyword>
<dbReference type="GO" id="GO:0005886">
    <property type="term" value="C:plasma membrane"/>
    <property type="evidence" value="ECO:0007669"/>
    <property type="project" value="InterPro"/>
</dbReference>
<evidence type="ECO:0000259" key="6">
    <source>
        <dbReference type="Pfam" id="PF00999"/>
    </source>
</evidence>
<dbReference type="GO" id="GO:0120029">
    <property type="term" value="P:proton export across plasma membrane"/>
    <property type="evidence" value="ECO:0007669"/>
    <property type="project" value="InterPro"/>
</dbReference>
<evidence type="ECO:0000256" key="4">
    <source>
        <dbReference type="ARBA" id="ARBA00023136"/>
    </source>
</evidence>
<gene>
    <name evidence="7" type="ORF">PG999_014722</name>
</gene>
<reference evidence="7 8" key="1">
    <citation type="submission" date="2023-01" db="EMBL/GenBank/DDBJ databases">
        <title>Analysis of 21 Apiospora genomes using comparative genomics revels a genus with tremendous synthesis potential of carbohydrate active enzymes and secondary metabolites.</title>
        <authorList>
            <person name="Sorensen T."/>
        </authorList>
    </citation>
    <scope>NUCLEOTIDE SEQUENCE [LARGE SCALE GENOMIC DNA]</scope>
    <source>
        <strain evidence="7 8">CBS 117206</strain>
    </source>
</reference>
<proteinExistence type="predicted"/>
<accession>A0AAW0Q8G3</accession>
<sequence length="543" mass="59204">MPTLDISELNVIVTVLGAFTIIFGLIAVNIKNRWYLGEALPAVIIGIILGPIAARVLDSQQWVITTIIRQDDITLGVMRVMIGIQLVIAGYQLPGRYLHVRYREMLVCLLPIMTIMWLSTSACVLVTIPHLSLYSTLIIGACVTSTDPILSQAIAKGPFADKFVVRPLREIISAEAGANDGFASPFLGLAINLLLHAQSPATSQEGSITKALGDWVVETLLYTVVLAIVYGAVMGYCARKAVELSLSRKWIDTESYLLFPCALGFFVLGTCGAIGTSDLLACFVAGCALNWDGRFLAEAKRRHDEVNSCIDVLLNFAGFMYIGVTVPWPNFDQAATTGITWPRLLALGLLVLAFRRIPALLACYRMMPHVVRSWKEAVFMGYFGPIGVGAIYYLEHTTIVLLGVANPSASVQALLKSIGPVVYFLALFSIVVHGLSIPILNCVYGLCGVRPVTDDTEPIRRRSVHVATPNNAVAGDRDTFIAFNRFTRPDCQAETLPTVEPPRREAPHKPQFSSVVFEVMEEKSGDEEAPSKPKACVVTCNEV</sequence>
<comment type="subcellular location">
    <subcellularLocation>
        <location evidence="1">Membrane</location>
        <topology evidence="1">Multi-pass membrane protein</topology>
    </subcellularLocation>
</comment>
<feature type="transmembrane region" description="Helical" evidence="5">
    <location>
        <begin position="343"/>
        <end position="364"/>
    </location>
</feature>
<evidence type="ECO:0000313" key="7">
    <source>
        <dbReference type="EMBL" id="KAK8092523.1"/>
    </source>
</evidence>
<dbReference type="InterPro" id="IPR004712">
    <property type="entry name" value="Na+/H+_antiporter_fungi"/>
</dbReference>
<name>A0AAW0Q8G3_9PEZI</name>
<feature type="transmembrane region" description="Helical" evidence="5">
    <location>
        <begin position="73"/>
        <end position="93"/>
    </location>
</feature>
<feature type="transmembrane region" description="Helical" evidence="5">
    <location>
        <begin position="376"/>
        <end position="394"/>
    </location>
</feature>
<dbReference type="GO" id="GO:0015385">
    <property type="term" value="F:sodium:proton antiporter activity"/>
    <property type="evidence" value="ECO:0007669"/>
    <property type="project" value="InterPro"/>
</dbReference>
<dbReference type="Gene3D" id="1.20.1530.20">
    <property type="match status" value="1"/>
</dbReference>
<evidence type="ECO:0000256" key="3">
    <source>
        <dbReference type="ARBA" id="ARBA00022989"/>
    </source>
</evidence>
<dbReference type="EMBL" id="JAQQWP010000013">
    <property type="protein sequence ID" value="KAK8092523.1"/>
    <property type="molecule type" value="Genomic_DNA"/>
</dbReference>
<evidence type="ECO:0000256" key="5">
    <source>
        <dbReference type="SAM" id="Phobius"/>
    </source>
</evidence>
<keyword evidence="4 5" id="KW-0472">Membrane</keyword>
<evidence type="ECO:0000256" key="1">
    <source>
        <dbReference type="ARBA" id="ARBA00004141"/>
    </source>
</evidence>
<feature type="transmembrane region" description="Helical" evidence="5">
    <location>
        <begin position="421"/>
        <end position="444"/>
    </location>
</feature>
<protein>
    <recommendedName>
        <fullName evidence="6">Cation/H+ exchanger transmembrane domain-containing protein</fullName>
    </recommendedName>
</protein>
<dbReference type="AlphaFoldDB" id="A0AAW0Q8G3"/>
<dbReference type="Pfam" id="PF00999">
    <property type="entry name" value="Na_H_Exchanger"/>
    <property type="match status" value="1"/>
</dbReference>
<organism evidence="7 8">
    <name type="scientific">Apiospora kogelbergensis</name>
    <dbReference type="NCBI Taxonomy" id="1337665"/>
    <lineage>
        <taxon>Eukaryota</taxon>
        <taxon>Fungi</taxon>
        <taxon>Dikarya</taxon>
        <taxon>Ascomycota</taxon>
        <taxon>Pezizomycotina</taxon>
        <taxon>Sordariomycetes</taxon>
        <taxon>Xylariomycetidae</taxon>
        <taxon>Amphisphaeriales</taxon>
        <taxon>Apiosporaceae</taxon>
        <taxon>Apiospora</taxon>
    </lineage>
</organism>
<feature type="domain" description="Cation/H+ exchanger transmembrane" evidence="6">
    <location>
        <begin position="24"/>
        <end position="440"/>
    </location>
</feature>
<dbReference type="GO" id="GO:0036376">
    <property type="term" value="P:sodium ion export across plasma membrane"/>
    <property type="evidence" value="ECO:0007669"/>
    <property type="project" value="InterPro"/>
</dbReference>
<feature type="transmembrane region" description="Helical" evidence="5">
    <location>
        <begin position="105"/>
        <end position="128"/>
    </location>
</feature>
<feature type="transmembrane region" description="Helical" evidence="5">
    <location>
        <begin position="220"/>
        <end position="238"/>
    </location>
</feature>
<keyword evidence="8" id="KW-1185">Reference proteome</keyword>
<dbReference type="GO" id="GO:0042391">
    <property type="term" value="P:regulation of membrane potential"/>
    <property type="evidence" value="ECO:0007669"/>
    <property type="project" value="InterPro"/>
</dbReference>